<accession>A0A5M8PFQ1</accession>
<name>A0A5M8PFQ1_9LECA</name>
<sequence>MNFVTKNFRYVTKSFGDFVEELSKGSKQYLRSLAASKPTETPASISVDFPELSPDFCLPPQLEQVAQKAHSSPLRISGPVTMWLHYDVSHHRQPKCSVGRIDVLFKVMANVLCQIRGAKRLILYPPRDVKYLGFPAGSSSSSTNVFSVDNDTPSFLAHTHPQVARLEAGDVLFVPPLWLHSAAPQEEVSIAVNVFFRSLESGYAAGRDVYGNRDLQAYEKGRKEVERMAKAFEGLPADVGGFYLDRLAEELRTKARAFDRSDSQ</sequence>
<dbReference type="Gene3D" id="2.60.120.650">
    <property type="entry name" value="Cupin"/>
    <property type="match status" value="1"/>
</dbReference>
<dbReference type="InterPro" id="IPR003347">
    <property type="entry name" value="JmjC_dom"/>
</dbReference>
<evidence type="ECO:0000313" key="2">
    <source>
        <dbReference type="EMBL" id="KAA6407756.1"/>
    </source>
</evidence>
<gene>
    <name evidence="2" type="ORF">FRX48_08594</name>
</gene>
<keyword evidence="2" id="KW-0489">Methyltransferase</keyword>
<dbReference type="GO" id="GO:0032259">
    <property type="term" value="P:methylation"/>
    <property type="evidence" value="ECO:0007669"/>
    <property type="project" value="UniProtKB-KW"/>
</dbReference>
<dbReference type="AlphaFoldDB" id="A0A5M8PFQ1"/>
<reference evidence="2 3" key="1">
    <citation type="submission" date="2019-09" db="EMBL/GenBank/DDBJ databases">
        <title>The hologenome of the rock-dwelling lichen Lasallia pustulata.</title>
        <authorList>
            <person name="Greshake Tzovaras B."/>
            <person name="Segers F."/>
            <person name="Bicker A."/>
            <person name="Dal Grande F."/>
            <person name="Otte J."/>
            <person name="Hankeln T."/>
            <person name="Schmitt I."/>
            <person name="Ebersberger I."/>
        </authorList>
    </citation>
    <scope>NUCLEOTIDE SEQUENCE [LARGE SCALE GENOMIC DNA]</scope>
    <source>
        <strain evidence="2">A1-1</strain>
    </source>
</reference>
<dbReference type="GO" id="GO:0000049">
    <property type="term" value="F:tRNA binding"/>
    <property type="evidence" value="ECO:0007669"/>
    <property type="project" value="TreeGrafter"/>
</dbReference>
<dbReference type="OrthoDB" id="47172at2759"/>
<evidence type="ECO:0000313" key="3">
    <source>
        <dbReference type="Proteomes" id="UP000324767"/>
    </source>
</evidence>
<dbReference type="InterPro" id="IPR041667">
    <property type="entry name" value="Cupin_8"/>
</dbReference>
<dbReference type="PROSITE" id="PS51184">
    <property type="entry name" value="JMJC"/>
    <property type="match status" value="1"/>
</dbReference>
<proteinExistence type="predicted"/>
<evidence type="ECO:0000259" key="1">
    <source>
        <dbReference type="PROSITE" id="PS51184"/>
    </source>
</evidence>
<feature type="domain" description="JmjC" evidence="1">
    <location>
        <begin position="26"/>
        <end position="213"/>
    </location>
</feature>
<dbReference type="PANTHER" id="PTHR12461">
    <property type="entry name" value="HYPOXIA-INDUCIBLE FACTOR 1 ALPHA INHIBITOR-RELATED"/>
    <property type="match status" value="1"/>
</dbReference>
<dbReference type="GO" id="GO:0008168">
    <property type="term" value="F:methyltransferase activity"/>
    <property type="evidence" value="ECO:0007669"/>
    <property type="project" value="UniProtKB-KW"/>
</dbReference>
<dbReference type="Proteomes" id="UP000324767">
    <property type="component" value="Unassembled WGS sequence"/>
</dbReference>
<keyword evidence="2" id="KW-0808">Transferase</keyword>
<comment type="caution">
    <text evidence="2">The sequence shown here is derived from an EMBL/GenBank/DDBJ whole genome shotgun (WGS) entry which is preliminary data.</text>
</comment>
<dbReference type="GO" id="GO:0031591">
    <property type="term" value="P:wybutosine biosynthetic process"/>
    <property type="evidence" value="ECO:0007669"/>
    <property type="project" value="TreeGrafter"/>
</dbReference>
<dbReference type="Gene3D" id="6.10.140.1470">
    <property type="match status" value="1"/>
</dbReference>
<protein>
    <submittedName>
        <fullName evidence="2">Leucine carboxyl methyltransferase</fullName>
    </submittedName>
</protein>
<dbReference type="EMBL" id="VXIT01000016">
    <property type="protein sequence ID" value="KAA6407756.1"/>
    <property type="molecule type" value="Genomic_DNA"/>
</dbReference>
<dbReference type="SUPFAM" id="SSF51197">
    <property type="entry name" value="Clavaminate synthase-like"/>
    <property type="match status" value="1"/>
</dbReference>
<dbReference type="Pfam" id="PF13621">
    <property type="entry name" value="Cupin_8"/>
    <property type="match status" value="1"/>
</dbReference>
<organism evidence="2 3">
    <name type="scientific">Lasallia pustulata</name>
    <dbReference type="NCBI Taxonomy" id="136370"/>
    <lineage>
        <taxon>Eukaryota</taxon>
        <taxon>Fungi</taxon>
        <taxon>Dikarya</taxon>
        <taxon>Ascomycota</taxon>
        <taxon>Pezizomycotina</taxon>
        <taxon>Lecanoromycetes</taxon>
        <taxon>OSLEUM clade</taxon>
        <taxon>Umbilicariomycetidae</taxon>
        <taxon>Umbilicariales</taxon>
        <taxon>Umbilicariaceae</taxon>
        <taxon>Lasallia</taxon>
    </lineage>
</organism>
<dbReference type="PANTHER" id="PTHR12461:SF104">
    <property type="entry name" value="TRNA WYBUTOSINE-SYNTHESIZING PROTEIN 5"/>
    <property type="match status" value="1"/>
</dbReference>